<comment type="cofactor">
    <cofactor evidence="5">
        <name>FMN</name>
        <dbReference type="ChEBI" id="CHEBI:58210"/>
    </cofactor>
</comment>
<dbReference type="InterPro" id="IPR050461">
    <property type="entry name" value="Nitroreductase_HadB/RutE"/>
</dbReference>
<dbReference type="CDD" id="cd02148">
    <property type="entry name" value="RutE-like"/>
    <property type="match status" value="1"/>
</dbReference>
<dbReference type="Pfam" id="PF00881">
    <property type="entry name" value="Nitroreductase"/>
    <property type="match status" value="1"/>
</dbReference>
<dbReference type="GO" id="GO:0016491">
    <property type="term" value="F:oxidoreductase activity"/>
    <property type="evidence" value="ECO:0007669"/>
    <property type="project" value="UniProtKB-UniRule"/>
</dbReference>
<dbReference type="Proteomes" id="UP000054770">
    <property type="component" value="Unassembled WGS sequence"/>
</dbReference>
<dbReference type="HAMAP" id="MF_01204">
    <property type="entry name" value="Oxidoreductase_RutE_HadB"/>
    <property type="match status" value="1"/>
</dbReference>
<name>A0A158K3A1_9BURK</name>
<evidence type="ECO:0000256" key="1">
    <source>
        <dbReference type="ARBA" id="ARBA00022630"/>
    </source>
</evidence>
<gene>
    <name evidence="7" type="ORF">AWB68_04774</name>
</gene>
<dbReference type="EC" id="1.-.-.-" evidence="5"/>
<dbReference type="SUPFAM" id="SSF55469">
    <property type="entry name" value="FMN-dependent nitroreductase-like"/>
    <property type="match status" value="1"/>
</dbReference>
<dbReference type="AlphaFoldDB" id="A0A158K3A1"/>
<dbReference type="InterPro" id="IPR000415">
    <property type="entry name" value="Nitroreductase-like"/>
</dbReference>
<organism evidence="7 8">
    <name type="scientific">Caballeronia choica</name>
    <dbReference type="NCBI Taxonomy" id="326476"/>
    <lineage>
        <taxon>Bacteria</taxon>
        <taxon>Pseudomonadati</taxon>
        <taxon>Pseudomonadota</taxon>
        <taxon>Betaproteobacteria</taxon>
        <taxon>Burkholderiales</taxon>
        <taxon>Burkholderiaceae</taxon>
        <taxon>Caballeronia</taxon>
    </lineage>
</organism>
<accession>A0A158K3A1</accession>
<dbReference type="PANTHER" id="PTHR43543">
    <property type="entry name" value="MALONIC SEMIALDEHYDE REDUCTASE RUTE-RELATED"/>
    <property type="match status" value="1"/>
</dbReference>
<sequence length="211" mass="23378">MRNAIEDVALDILFREARSYSAWLNEPVSDEILRQVYNLMRWAPTSANGNPARILFLRTKAAKERLLPALAPGNVDKTMNAPVTAIVAHDLKFYEKLPQLFPHKPEMRGLFANAPELVDATAKRNSSLQGAYMILAARALGLDCGPMSGFDNAKVDEEFFGAGKSEPNSAEEFFPEGHIKSNFLCNLGFGDKSNLFARAPRLEFDQACTLL</sequence>
<feature type="domain" description="Nitroreductase" evidence="6">
    <location>
        <begin position="16"/>
        <end position="159"/>
    </location>
</feature>
<proteinExistence type="inferred from homology"/>
<evidence type="ECO:0000256" key="4">
    <source>
        <dbReference type="ARBA" id="ARBA00023002"/>
    </source>
</evidence>
<dbReference type="OrthoDB" id="9784375at2"/>
<keyword evidence="4 5" id="KW-0560">Oxidoreductase</keyword>
<evidence type="ECO:0000313" key="8">
    <source>
        <dbReference type="Proteomes" id="UP000054770"/>
    </source>
</evidence>
<evidence type="ECO:0000313" key="7">
    <source>
        <dbReference type="EMBL" id="SAL75445.1"/>
    </source>
</evidence>
<evidence type="ECO:0000256" key="2">
    <source>
        <dbReference type="ARBA" id="ARBA00022643"/>
    </source>
</evidence>
<reference evidence="7" key="1">
    <citation type="submission" date="2016-01" db="EMBL/GenBank/DDBJ databases">
        <authorList>
            <person name="Peeters C."/>
        </authorList>
    </citation>
    <scope>NUCLEOTIDE SEQUENCE [LARGE SCALE GENOMIC DNA]</scope>
    <source>
        <strain evidence="7">LMG 22940</strain>
    </source>
</reference>
<evidence type="ECO:0000256" key="3">
    <source>
        <dbReference type="ARBA" id="ARBA00022857"/>
    </source>
</evidence>
<keyword evidence="8" id="KW-1185">Reference proteome</keyword>
<keyword evidence="1 5" id="KW-0285">Flavoprotein</keyword>
<comment type="caution">
    <text evidence="7">The sequence shown here is derived from an EMBL/GenBank/DDBJ whole genome shotgun (WGS) entry which is preliminary data.</text>
</comment>
<keyword evidence="2 5" id="KW-0288">FMN</keyword>
<evidence type="ECO:0000259" key="6">
    <source>
        <dbReference type="Pfam" id="PF00881"/>
    </source>
</evidence>
<dbReference type="InterPro" id="IPR029479">
    <property type="entry name" value="Nitroreductase"/>
</dbReference>
<dbReference type="InterPro" id="IPR023936">
    <property type="entry name" value="RutE-like"/>
</dbReference>
<evidence type="ECO:0000256" key="5">
    <source>
        <dbReference type="HAMAP-Rule" id="MF_01204"/>
    </source>
</evidence>
<dbReference type="Gene3D" id="3.40.109.10">
    <property type="entry name" value="NADH Oxidase"/>
    <property type="match status" value="1"/>
</dbReference>
<protein>
    <recommendedName>
        <fullName evidence="5">Putative NADH dehydrogenase/NAD(P)H nitroreductase AWB68_04774</fullName>
        <ecNumber evidence="5">1.-.-.-</ecNumber>
    </recommendedName>
</protein>
<keyword evidence="3 5" id="KW-0521">NADP</keyword>
<dbReference type="RefSeq" id="WP_087646833.1">
    <property type="nucleotide sequence ID" value="NZ_FCON02000060.1"/>
</dbReference>
<dbReference type="NCBIfam" id="NF003768">
    <property type="entry name" value="PRK05365.1"/>
    <property type="match status" value="1"/>
</dbReference>
<keyword evidence="5" id="KW-0520">NAD</keyword>
<comment type="similarity">
    <text evidence="5">Belongs to the nitroreductase family. HadB/RutE subfamily.</text>
</comment>
<dbReference type="EMBL" id="FCON02000060">
    <property type="protein sequence ID" value="SAL75445.1"/>
    <property type="molecule type" value="Genomic_DNA"/>
</dbReference>
<dbReference type="PANTHER" id="PTHR43543:SF1">
    <property type="entry name" value="MALONIC SEMIALDEHYDE REDUCTASE RUTE-RELATED"/>
    <property type="match status" value="1"/>
</dbReference>